<feature type="chain" id="PRO_5020373706" evidence="1">
    <location>
        <begin position="22"/>
        <end position="1163"/>
    </location>
</feature>
<evidence type="ECO:0000313" key="2">
    <source>
        <dbReference type="EMBL" id="TCJ84843.1"/>
    </source>
</evidence>
<reference evidence="2 3" key="1">
    <citation type="submission" date="2019-03" db="EMBL/GenBank/DDBJ databases">
        <title>Genomic Encyclopedia of Type Strains, Phase IV (KMG-IV): sequencing the most valuable type-strain genomes for metagenomic binning, comparative biology and taxonomic classification.</title>
        <authorList>
            <person name="Goeker M."/>
        </authorList>
    </citation>
    <scope>NUCLEOTIDE SEQUENCE [LARGE SCALE GENOMIC DNA]</scope>
    <source>
        <strain evidence="2 3">DSM 24830</strain>
    </source>
</reference>
<gene>
    <name evidence="2" type="ORF">EV695_2806</name>
</gene>
<dbReference type="OrthoDB" id="7156875at2"/>
<dbReference type="RefSeq" id="WP_131906574.1">
    <property type="nucleotide sequence ID" value="NZ_BAAAFU010000006.1"/>
</dbReference>
<dbReference type="SUPFAM" id="SSF53300">
    <property type="entry name" value="vWA-like"/>
    <property type="match status" value="1"/>
</dbReference>
<dbReference type="Proteomes" id="UP000294887">
    <property type="component" value="Unassembled WGS sequence"/>
</dbReference>
<dbReference type="InterPro" id="IPR011047">
    <property type="entry name" value="Quinoprotein_ADH-like_sf"/>
</dbReference>
<dbReference type="AlphaFoldDB" id="A0A4R1EUB8"/>
<organism evidence="2 3">
    <name type="scientific">Cocleimonas flava</name>
    <dbReference type="NCBI Taxonomy" id="634765"/>
    <lineage>
        <taxon>Bacteria</taxon>
        <taxon>Pseudomonadati</taxon>
        <taxon>Pseudomonadota</taxon>
        <taxon>Gammaproteobacteria</taxon>
        <taxon>Thiotrichales</taxon>
        <taxon>Thiotrichaceae</taxon>
        <taxon>Cocleimonas</taxon>
    </lineage>
</organism>
<keyword evidence="1" id="KW-0732">Signal</keyword>
<feature type="signal peptide" evidence="1">
    <location>
        <begin position="1"/>
        <end position="21"/>
    </location>
</feature>
<dbReference type="InterPro" id="IPR036465">
    <property type="entry name" value="vWFA_dom_sf"/>
</dbReference>
<evidence type="ECO:0000256" key="1">
    <source>
        <dbReference type="SAM" id="SignalP"/>
    </source>
</evidence>
<name>A0A4R1EUB8_9GAMM</name>
<evidence type="ECO:0000313" key="3">
    <source>
        <dbReference type="Proteomes" id="UP000294887"/>
    </source>
</evidence>
<comment type="caution">
    <text evidence="2">The sequence shown here is derived from an EMBL/GenBank/DDBJ whole genome shotgun (WGS) entry which is preliminary data.</text>
</comment>
<protein>
    <submittedName>
        <fullName evidence="2">PilC-like protein with beta-propeller domain</fullName>
    </submittedName>
</protein>
<proteinExistence type="predicted"/>
<dbReference type="Gene3D" id="3.40.50.410">
    <property type="entry name" value="von Willebrand factor, type A domain"/>
    <property type="match status" value="2"/>
</dbReference>
<accession>A0A4R1EUB8</accession>
<keyword evidence="3" id="KW-1185">Reference proteome</keyword>
<dbReference type="EMBL" id="SMFQ01000004">
    <property type="protein sequence ID" value="TCJ84843.1"/>
    <property type="molecule type" value="Genomic_DNA"/>
</dbReference>
<sequence>MCKFKKILLTIIFSIFSTASADDIDLIDSETLLSANILFVMDLSGSMKWCPGPYTDDEYCATGPTRLDILRGAFQDIIADTDFDNIDFGLSLFSGGAQGAKGASVAHGIRYPVSPVIGTLAQDELSKAGYAFPGTSPNNSFMPAAGSNDTRQYLSLFADDTSIWNSYGSTPIVDALFEAALYFRGEDVFAGKYPASDIRSAHPSTFTGVGYSETSSTSTPSCDASTRQSCTKGSCGTSEVCTATTGTTTSSTDTGGCTLQTGNRAYCGSGSTTCGLGTGCVDDTYTYTRYCNSSYTTAASCAADNPDWYACEPYPHTSTETNSEGVTSSTTTTRVRCQEQVTYYNCDAADNYSCPTTGESCTKCPDAVTTTSSSFVGTYKSPIVGECRNNGIILLSDGGPTENNTADLISSKIGSYAQGCEAVTTGSDTEVHGRCGPELAKYLASEDHADGSTSVADIPGLQNVKTYTVGLSLSAGSDEAVYLDDVATQGGGSFVTANDKAGLTKAFKDAILGIADAKGRSFAAPTYSIDTSNLLSHGNTVYVPVFDKDGVVWPGNLKKFQLVDGVLSDAAGNPAIDSGGALLSTARDMWSSVTPTDIIRSGGAANKIDADTRTILTDNGSTASPSLISLNTSIDNSKFGISGTGAADNALKSDLVKFIKGINPEDDTKRFHMGDILHSKPIQLVKADGSKYIFVGTNEGYLHAIDDSDGTEIFAYMPQELLPNIKRQYEKNIDNGHIYGVDGPITLWIDERGSSPSEYGNGVLDPGEEAYLFFGLRRGGKHYHALKVTNPSSPELLWKEQFGTGDSWSQPVLAMLKQHDKTEVTPVLVIGGGYNEDSAGNQTAGGNAVYIVDAIDSTDGGDIIWQTPTASQFAPHGSIAAVDAVPSRIRVLDVDRNGSIDRLYFGDTGGNIWRVDLNASYYDSGTGNDGEISEAKLYRIARLGATGSDTENRKFFEEPDVAVFRQGGKYVASIAIGSGDRTRPLDDTVDDRFFVIYDKEVLIEPTATPLLLSDLDASTAITLGATHNGWHKDLTSTTGEKVLSTAVTFQNKVMFTTFGTTSITTTTDGCHTSNTNEARLYIMDLLSGDVDENVVAATGEILGTPQIIFEGLQSQSGGSCDKGDCERKVVIRVGKAGPFVLPPVGAASPVPNSLPRVYWIDNE</sequence>
<dbReference type="SUPFAM" id="SSF50998">
    <property type="entry name" value="Quinoprotein alcohol dehydrogenase-like"/>
    <property type="match status" value="1"/>
</dbReference>